<dbReference type="GO" id="GO:0005739">
    <property type="term" value="C:mitochondrion"/>
    <property type="evidence" value="ECO:0007669"/>
    <property type="project" value="TreeGrafter"/>
</dbReference>
<protein>
    <recommendedName>
        <fullName evidence="3">NmrA-like domain-containing protein</fullName>
    </recommendedName>
</protein>
<dbReference type="EMBL" id="JAAARO010000022">
    <property type="protein sequence ID" value="KAF5726987.1"/>
    <property type="molecule type" value="Genomic_DNA"/>
</dbReference>
<name>A0A7J7BZD5_TRIWF</name>
<organism evidence="1 2">
    <name type="scientific">Tripterygium wilfordii</name>
    <name type="common">Thunder God vine</name>
    <dbReference type="NCBI Taxonomy" id="458696"/>
    <lineage>
        <taxon>Eukaryota</taxon>
        <taxon>Viridiplantae</taxon>
        <taxon>Streptophyta</taxon>
        <taxon>Embryophyta</taxon>
        <taxon>Tracheophyta</taxon>
        <taxon>Spermatophyta</taxon>
        <taxon>Magnoliopsida</taxon>
        <taxon>eudicotyledons</taxon>
        <taxon>Gunneridae</taxon>
        <taxon>Pentapetalae</taxon>
        <taxon>rosids</taxon>
        <taxon>fabids</taxon>
        <taxon>Celastrales</taxon>
        <taxon>Celastraceae</taxon>
        <taxon>Tripterygium</taxon>
    </lineage>
</organism>
<comment type="caution">
    <text evidence="1">The sequence shown here is derived from an EMBL/GenBank/DDBJ whole genome shotgun (WGS) entry which is preliminary data.</text>
</comment>
<evidence type="ECO:0000313" key="2">
    <source>
        <dbReference type="Proteomes" id="UP000593562"/>
    </source>
</evidence>
<gene>
    <name evidence="1" type="ORF">HS088_TW22G00673</name>
</gene>
<reference evidence="1 2" key="1">
    <citation type="journal article" date="2020" name="Nat. Commun.">
        <title>Genome of Tripterygium wilfordii and identification of cytochrome P450 involved in triptolide biosynthesis.</title>
        <authorList>
            <person name="Tu L."/>
            <person name="Su P."/>
            <person name="Zhang Z."/>
            <person name="Gao L."/>
            <person name="Wang J."/>
            <person name="Hu T."/>
            <person name="Zhou J."/>
            <person name="Zhang Y."/>
            <person name="Zhao Y."/>
            <person name="Liu Y."/>
            <person name="Song Y."/>
            <person name="Tong Y."/>
            <person name="Lu Y."/>
            <person name="Yang J."/>
            <person name="Xu C."/>
            <person name="Jia M."/>
            <person name="Peters R.J."/>
            <person name="Huang L."/>
            <person name="Gao W."/>
        </authorList>
    </citation>
    <scope>NUCLEOTIDE SEQUENCE [LARGE SCALE GENOMIC DNA]</scope>
    <source>
        <strain evidence="2">cv. XIE 37</strain>
        <tissue evidence="1">Leaf</tissue>
    </source>
</reference>
<dbReference type="AlphaFoldDB" id="A0A7J7BZD5"/>
<dbReference type="InterPro" id="IPR051207">
    <property type="entry name" value="ComplexI_NDUFA9_subunit"/>
</dbReference>
<dbReference type="PANTHER" id="PTHR12126">
    <property type="entry name" value="NADH-UBIQUINONE OXIDOREDUCTASE 39 KDA SUBUNIT-RELATED"/>
    <property type="match status" value="1"/>
</dbReference>
<dbReference type="InParanoid" id="A0A7J7BZD5"/>
<dbReference type="Proteomes" id="UP000593562">
    <property type="component" value="Unassembled WGS sequence"/>
</dbReference>
<sequence>MSVIANNPSAEVIKVINFDFGDGGFSRGMFLPLTRRAWATLFARELVDDVLSAKMGSQVLVPFQGSEDSPCHLKLMGDLGQIVPMKYNPRDEETIKAAMAKANVVISLIASKDDGTSMGKVYELGGPDIFTVHELVTSLSFLSICYDVWRYYVIIYTLQAEIMFDMIHEWSSYVKVPFPFAKAIAMPREILLKRCPFPLPNPDLFNLGYPIEYLISYRKGGPQFGSTVSERVNPDAYP</sequence>
<proteinExistence type="predicted"/>
<evidence type="ECO:0000313" key="1">
    <source>
        <dbReference type="EMBL" id="KAF5726987.1"/>
    </source>
</evidence>
<accession>A0A7J7BZD5</accession>
<dbReference type="PANTHER" id="PTHR12126:SF11">
    <property type="entry name" value="NADH DEHYDROGENASE [UBIQUINONE] 1 ALPHA SUBCOMPLEX SUBUNIT 9, MITOCHONDRIAL"/>
    <property type="match status" value="1"/>
</dbReference>
<keyword evidence="2" id="KW-1185">Reference proteome</keyword>
<evidence type="ECO:0008006" key="3">
    <source>
        <dbReference type="Google" id="ProtNLM"/>
    </source>
</evidence>
<dbReference type="GO" id="GO:0044877">
    <property type="term" value="F:protein-containing complex binding"/>
    <property type="evidence" value="ECO:0007669"/>
    <property type="project" value="TreeGrafter"/>
</dbReference>